<reference evidence="2" key="1">
    <citation type="submission" date="2017-01" db="EMBL/GenBank/DDBJ databases">
        <authorList>
            <person name="Varghese N."/>
            <person name="Submissions S."/>
        </authorList>
    </citation>
    <scope>NUCLEOTIDE SEQUENCE [LARGE SCALE GENOMIC DNA]</scope>
    <source>
        <strain evidence="2">CGMCC 1.7737</strain>
    </source>
</reference>
<proteinExistence type="predicted"/>
<protein>
    <submittedName>
        <fullName evidence="1">Uncharacterized protein</fullName>
    </submittedName>
</protein>
<dbReference type="AlphaFoldDB" id="A0A1N6YB89"/>
<evidence type="ECO:0000313" key="1">
    <source>
        <dbReference type="EMBL" id="SIR11749.1"/>
    </source>
</evidence>
<keyword evidence="2" id="KW-1185">Reference proteome</keyword>
<sequence>MDWASAFSEISEKDLSRRQMLSALGGGGVVLGGAKAADNVLIGYGVLVGTNLHDQDLSAVAGERLEPSPFATTVSGHEIQLKEDEIRVHDGEGRQAIPLSASAAADADQLDTELELAGQPLGQLVSDLSAIEADDYRFEFFGYEDFFRRVRGTETRPFTIEALRGDRYQHVEPLVIESFSGASPEQPKAVLEGLVEGFRDETYYDIPRYLAGSVEDNILFGSVDLRKHFRTPTEYDAMKAGETAGMFCYEFTWRSVEALHSVPAQQQETPVVGAKVFDERHKHVYTGVASAFKEDGELVIPMTFVDYTHSTLYDDLRLRWLLGEGMEGYDKRHRATDIYWQP</sequence>
<accession>A0A1N6YB89</accession>
<dbReference type="Proteomes" id="UP000186914">
    <property type="component" value="Unassembled WGS sequence"/>
</dbReference>
<evidence type="ECO:0000313" key="2">
    <source>
        <dbReference type="Proteomes" id="UP000186914"/>
    </source>
</evidence>
<dbReference type="OrthoDB" id="234780at2157"/>
<organism evidence="1 2">
    <name type="scientific">Haladaptatus litoreus</name>
    <dbReference type="NCBI Taxonomy" id="553468"/>
    <lineage>
        <taxon>Archaea</taxon>
        <taxon>Methanobacteriati</taxon>
        <taxon>Methanobacteriota</taxon>
        <taxon>Stenosarchaea group</taxon>
        <taxon>Halobacteria</taxon>
        <taxon>Halobacteriales</taxon>
        <taxon>Haladaptataceae</taxon>
        <taxon>Haladaptatus</taxon>
    </lineage>
</organism>
<name>A0A1N6YB89_9EURY</name>
<dbReference type="EMBL" id="FTNO01000001">
    <property type="protein sequence ID" value="SIR11749.1"/>
    <property type="molecule type" value="Genomic_DNA"/>
</dbReference>
<dbReference type="RefSeq" id="WP_084186206.1">
    <property type="nucleotide sequence ID" value="NZ_FTNO01000001.1"/>
</dbReference>
<gene>
    <name evidence="1" type="ORF">SAMN05421858_1488</name>
</gene>